<dbReference type="CDD" id="cd05333">
    <property type="entry name" value="BKR_SDR_c"/>
    <property type="match status" value="1"/>
</dbReference>
<evidence type="ECO:0000313" key="12">
    <source>
        <dbReference type="EMBL" id="VYT14495.1"/>
    </source>
</evidence>
<evidence type="ECO:0000256" key="4">
    <source>
        <dbReference type="ARBA" id="ARBA00022857"/>
    </source>
</evidence>
<dbReference type="UniPathway" id="UPA00094"/>
<comment type="function">
    <text evidence="10">Catalyzes the NADPH-dependent reduction of beta-ketoacyl-ACP substrates to beta-hydroxyacyl-ACP products, the first reductive step in the elongation cycle of fatty acid biosynthesis.</text>
</comment>
<dbReference type="InterPro" id="IPR057326">
    <property type="entry name" value="KR_dom"/>
</dbReference>
<dbReference type="PRINTS" id="PR00081">
    <property type="entry name" value="GDHRDH"/>
</dbReference>
<keyword evidence="4 9" id="KW-0521">NADP</keyword>
<dbReference type="Pfam" id="PF13561">
    <property type="entry name" value="adh_short_C2"/>
    <property type="match status" value="1"/>
</dbReference>
<evidence type="ECO:0000256" key="8">
    <source>
        <dbReference type="PIRSR" id="PIRSR611284-1"/>
    </source>
</evidence>
<gene>
    <name evidence="12" type="primary">fabG_2</name>
    <name evidence="12" type="ORF">AULFYP135_01823</name>
</gene>
<comment type="pathway">
    <text evidence="1 10">Lipid metabolism; fatty acid biosynthesis.</text>
</comment>
<keyword evidence="10" id="KW-0444">Lipid biosynthesis</keyword>
<dbReference type="InterPro" id="IPR036291">
    <property type="entry name" value="NAD(P)-bd_dom_sf"/>
</dbReference>
<dbReference type="GO" id="GO:0008202">
    <property type="term" value="P:steroid metabolic process"/>
    <property type="evidence" value="ECO:0007669"/>
    <property type="project" value="UniProtKB-KW"/>
</dbReference>
<dbReference type="PANTHER" id="PTHR42879">
    <property type="entry name" value="3-OXOACYL-(ACYL-CARRIER-PROTEIN) REDUCTASE"/>
    <property type="match status" value="1"/>
</dbReference>
<dbReference type="EMBL" id="CACRSL010000003">
    <property type="protein sequence ID" value="VYT14495.1"/>
    <property type="molecule type" value="Genomic_DNA"/>
</dbReference>
<dbReference type="GO" id="GO:0006633">
    <property type="term" value="P:fatty acid biosynthetic process"/>
    <property type="evidence" value="ECO:0007669"/>
    <property type="project" value="UniProtKB-UniPathway"/>
</dbReference>
<dbReference type="InterPro" id="IPR011284">
    <property type="entry name" value="3oxo_ACP_reduc"/>
</dbReference>
<evidence type="ECO:0000256" key="7">
    <source>
        <dbReference type="ARBA" id="ARBA00048508"/>
    </source>
</evidence>
<dbReference type="NCBIfam" id="NF005559">
    <property type="entry name" value="PRK07231.1"/>
    <property type="match status" value="1"/>
</dbReference>
<evidence type="ECO:0000256" key="9">
    <source>
        <dbReference type="PIRSR" id="PIRSR611284-2"/>
    </source>
</evidence>
<evidence type="ECO:0000256" key="1">
    <source>
        <dbReference type="ARBA" id="ARBA00005194"/>
    </source>
</evidence>
<keyword evidence="6" id="KW-0753">Steroid metabolism</keyword>
<evidence type="ECO:0000256" key="6">
    <source>
        <dbReference type="ARBA" id="ARBA00023221"/>
    </source>
</evidence>
<dbReference type="SUPFAM" id="SSF51735">
    <property type="entry name" value="NAD(P)-binding Rossmann-fold domains"/>
    <property type="match status" value="1"/>
</dbReference>
<accession>A0A6N2U8N3</accession>
<dbReference type="EC" id="1.1.1.100" evidence="3 10"/>
<dbReference type="PRINTS" id="PR00080">
    <property type="entry name" value="SDRFAMILY"/>
</dbReference>
<dbReference type="PROSITE" id="PS00061">
    <property type="entry name" value="ADH_SHORT"/>
    <property type="match status" value="1"/>
</dbReference>
<evidence type="ECO:0000256" key="10">
    <source>
        <dbReference type="RuleBase" id="RU366074"/>
    </source>
</evidence>
<dbReference type="InterPro" id="IPR050259">
    <property type="entry name" value="SDR"/>
</dbReference>
<keyword evidence="10" id="KW-0276">Fatty acid metabolism</keyword>
<organism evidence="12">
    <name type="scientific">uncultured Anaerotruncus sp</name>
    <dbReference type="NCBI Taxonomy" id="905011"/>
    <lineage>
        <taxon>Bacteria</taxon>
        <taxon>Bacillati</taxon>
        <taxon>Bacillota</taxon>
        <taxon>Clostridia</taxon>
        <taxon>Eubacteriales</taxon>
        <taxon>Oscillospiraceae</taxon>
        <taxon>Anaerotruncus</taxon>
        <taxon>environmental samples</taxon>
    </lineage>
</organism>
<proteinExistence type="inferred from homology"/>
<dbReference type="NCBIfam" id="NF009466">
    <property type="entry name" value="PRK12826.1-2"/>
    <property type="match status" value="1"/>
</dbReference>
<dbReference type="Gene3D" id="3.40.50.720">
    <property type="entry name" value="NAD(P)-binding Rossmann-like Domain"/>
    <property type="match status" value="1"/>
</dbReference>
<dbReference type="AlphaFoldDB" id="A0A6N2U8N3"/>
<keyword evidence="5 10" id="KW-0560">Oxidoreductase</keyword>
<comment type="similarity">
    <text evidence="2 10">Belongs to the short-chain dehydrogenases/reductases (SDR) family.</text>
</comment>
<feature type="binding site" evidence="9">
    <location>
        <position position="188"/>
    </location>
    <ligand>
        <name>NADP(+)</name>
        <dbReference type="ChEBI" id="CHEBI:58349"/>
    </ligand>
</feature>
<evidence type="ECO:0000256" key="5">
    <source>
        <dbReference type="ARBA" id="ARBA00023002"/>
    </source>
</evidence>
<evidence type="ECO:0000256" key="2">
    <source>
        <dbReference type="ARBA" id="ARBA00006484"/>
    </source>
</evidence>
<dbReference type="NCBIfam" id="TIGR01830">
    <property type="entry name" value="3oxo_ACP_reduc"/>
    <property type="match status" value="1"/>
</dbReference>
<dbReference type="GO" id="GO:0004316">
    <property type="term" value="F:3-oxoacyl-[acyl-carrier-protein] reductase (NADPH) activity"/>
    <property type="evidence" value="ECO:0007669"/>
    <property type="project" value="UniProtKB-UniRule"/>
</dbReference>
<dbReference type="FunFam" id="3.40.50.720:FF:000115">
    <property type="entry name" value="3-oxoacyl-[acyl-carrier-protein] reductase FabG"/>
    <property type="match status" value="1"/>
</dbReference>
<dbReference type="PANTHER" id="PTHR42879:SF2">
    <property type="entry name" value="3-OXOACYL-[ACYL-CARRIER-PROTEIN] REDUCTASE FABG"/>
    <property type="match status" value="1"/>
</dbReference>
<dbReference type="InterPro" id="IPR020904">
    <property type="entry name" value="Sc_DH/Rdtase_CS"/>
</dbReference>
<dbReference type="GO" id="GO:0051287">
    <property type="term" value="F:NAD binding"/>
    <property type="evidence" value="ECO:0007669"/>
    <property type="project" value="UniProtKB-UniRule"/>
</dbReference>
<feature type="active site" description="Proton acceptor" evidence="8">
    <location>
        <position position="155"/>
    </location>
</feature>
<evidence type="ECO:0000259" key="11">
    <source>
        <dbReference type="SMART" id="SM00822"/>
    </source>
</evidence>
<evidence type="ECO:0000256" key="3">
    <source>
        <dbReference type="ARBA" id="ARBA00012948"/>
    </source>
</evidence>
<comment type="subunit">
    <text evidence="10">Homotetramer.</text>
</comment>
<keyword evidence="10" id="KW-0443">Lipid metabolism</keyword>
<feature type="domain" description="Ketoreductase" evidence="11">
    <location>
        <begin position="3"/>
        <end position="186"/>
    </location>
</feature>
<protein>
    <recommendedName>
        <fullName evidence="3 10">3-oxoacyl-[acyl-carrier-protein] reductase</fullName>
        <ecNumber evidence="3 10">1.1.1.100</ecNumber>
    </recommendedName>
</protein>
<comment type="catalytic activity">
    <reaction evidence="7 10">
        <text>a (3R)-hydroxyacyl-[ACP] + NADP(+) = a 3-oxoacyl-[ACP] + NADPH + H(+)</text>
        <dbReference type="Rhea" id="RHEA:17397"/>
        <dbReference type="Rhea" id="RHEA-COMP:9916"/>
        <dbReference type="Rhea" id="RHEA-COMP:9945"/>
        <dbReference type="ChEBI" id="CHEBI:15378"/>
        <dbReference type="ChEBI" id="CHEBI:57783"/>
        <dbReference type="ChEBI" id="CHEBI:58349"/>
        <dbReference type="ChEBI" id="CHEBI:78776"/>
        <dbReference type="ChEBI" id="CHEBI:78827"/>
        <dbReference type="EC" id="1.1.1.100"/>
    </reaction>
</comment>
<feature type="binding site" evidence="9">
    <location>
        <begin position="155"/>
        <end position="159"/>
    </location>
    <ligand>
        <name>NADP(+)</name>
        <dbReference type="ChEBI" id="CHEBI:58349"/>
    </ligand>
</feature>
<reference evidence="12" key="1">
    <citation type="submission" date="2019-11" db="EMBL/GenBank/DDBJ databases">
        <authorList>
            <person name="Feng L."/>
        </authorList>
    </citation>
    <scope>NUCLEOTIDE SEQUENCE</scope>
    <source>
        <strain evidence="12">AundefinedLFYP135</strain>
    </source>
</reference>
<keyword evidence="10" id="KW-0275">Fatty acid biosynthesis</keyword>
<name>A0A6N2U8N3_9FIRM</name>
<feature type="binding site" evidence="9">
    <location>
        <position position="90"/>
    </location>
    <ligand>
        <name>NADP(+)</name>
        <dbReference type="ChEBI" id="CHEBI:58349"/>
    </ligand>
</feature>
<sequence length="247" mass="25869">MAKTAIVTGSGQGIGAAIALRLAKEGYNVAVHCRTPESCAQKGEPVAEQCRSFGVEAQCFAADVSDFAACETLVKEVKERFGSIDLLVNNAGITRDGLLVRMKEEQFDQVIASNLKSAFNMMRHAGSVMMRQKSGKIVNLSSVVGLYGNAGQVNYAASKAGIVGMTKSAAKELGARGITVNAVAPGFIDTAMTKDLPQEMKDTVTATTALKRFGSAEEVAAAVAFLASEDASYITGQVIEVDGGMML</sequence>
<dbReference type="InterPro" id="IPR002347">
    <property type="entry name" value="SDR_fam"/>
</dbReference>
<dbReference type="SMART" id="SM00822">
    <property type="entry name" value="PKS_KR"/>
    <property type="match status" value="1"/>
</dbReference>